<dbReference type="SUPFAM" id="SSF46689">
    <property type="entry name" value="Homeodomain-like"/>
    <property type="match status" value="1"/>
</dbReference>
<feature type="compositionally biased region" description="Basic and acidic residues" evidence="5">
    <location>
        <begin position="398"/>
        <end position="436"/>
    </location>
</feature>
<dbReference type="InterPro" id="IPR017884">
    <property type="entry name" value="SANT_dom"/>
</dbReference>
<dbReference type="PANTHER" id="PTHR12374">
    <property type="entry name" value="TRANSCRIPTIONAL ADAPTOR 2 ADA2 -RELATED"/>
    <property type="match status" value="1"/>
</dbReference>
<dbReference type="PROSITE" id="PS50135">
    <property type="entry name" value="ZF_ZZ_2"/>
    <property type="match status" value="1"/>
</dbReference>
<keyword evidence="3" id="KW-0862">Zinc</keyword>
<dbReference type="Proteomes" id="UP001470230">
    <property type="component" value="Unassembled WGS sequence"/>
</dbReference>
<gene>
    <name evidence="8" type="ORF">M9Y10_036875</name>
</gene>
<evidence type="ECO:0000256" key="3">
    <source>
        <dbReference type="ARBA" id="ARBA00022833"/>
    </source>
</evidence>
<evidence type="ECO:0000256" key="1">
    <source>
        <dbReference type="ARBA" id="ARBA00022723"/>
    </source>
</evidence>
<evidence type="ECO:0000313" key="9">
    <source>
        <dbReference type="Proteomes" id="UP001470230"/>
    </source>
</evidence>
<accession>A0ABR2GTE3</accession>
<proteinExistence type="predicted"/>
<dbReference type="InterPro" id="IPR009057">
    <property type="entry name" value="Homeodomain-like_sf"/>
</dbReference>
<evidence type="ECO:0008006" key="10">
    <source>
        <dbReference type="Google" id="ProtNLM"/>
    </source>
</evidence>
<evidence type="ECO:0000256" key="2">
    <source>
        <dbReference type="ARBA" id="ARBA00022771"/>
    </source>
</evidence>
<dbReference type="InterPro" id="IPR000433">
    <property type="entry name" value="Znf_ZZ"/>
</dbReference>
<dbReference type="EMBL" id="JAPFFF010000061">
    <property type="protein sequence ID" value="KAK8837146.1"/>
    <property type="molecule type" value="Genomic_DNA"/>
</dbReference>
<name>A0ABR2GTE3_9EUKA</name>
<dbReference type="PROSITE" id="PS51293">
    <property type="entry name" value="SANT"/>
    <property type="match status" value="1"/>
</dbReference>
<dbReference type="Gene3D" id="3.30.60.90">
    <property type="match status" value="1"/>
</dbReference>
<dbReference type="CDD" id="cd00167">
    <property type="entry name" value="SANT"/>
    <property type="match status" value="1"/>
</dbReference>
<dbReference type="Pfam" id="PF25299">
    <property type="entry name" value="ZZ_ADA2"/>
    <property type="match status" value="1"/>
</dbReference>
<dbReference type="PANTHER" id="PTHR12374:SF20">
    <property type="entry name" value="TRANSCRIPTIONAL ADAPTER 2-ALPHA"/>
    <property type="match status" value="1"/>
</dbReference>
<evidence type="ECO:0000259" key="6">
    <source>
        <dbReference type="PROSITE" id="PS50135"/>
    </source>
</evidence>
<feature type="region of interest" description="Disordered" evidence="5">
    <location>
        <begin position="154"/>
        <end position="190"/>
    </location>
</feature>
<sequence length="519" mass="60733">MEVEKFQYPSESSPYPGPPHFCKNCCHDLSYEIYVSCLKCEEVDLCLPCFGQGVRLGSHFKEHPFAVIMPCTQEGFERGWNIQEELFFIQALGRDRSFNWSRIANVIRTKTEAECRRHFYVSFINARNAPDPRGGSTITSSDYKKDANSFVNHLSERTKKTTKSSLGPNSKSNKTKTTKQEPSNKSSDLPRISIFKSDDYVTEYKERYGLEDEAQEGKVGEKKGELSGYVLNREEFEFRFDEFPESIPEMVTLDIEFNSYDTLQEFNDKLEILRSYDKLTIEYSIRDSGLSKLESFREYAVQPTNIVDSKCHIEDTLLDPPISTYSTISEENFSLVKYVPDPNQIEEASSVIQQTSKMIRRNRLDIQQLPRAPINISDSFYLKYYLTLIGVNNRKFQEQERKLEEKKKKDEERRKKEEEKRKKEEERRKQEEERRKNNSTLRMTLRKTSIIKRETSLAQKEMKPPKKEVIKLPVPLKVVTQWNRTVPLLKNTPLYDGPLLYLLKPLLQYSNLRLSHVIS</sequence>
<keyword evidence="2 4" id="KW-0863">Zinc-finger</keyword>
<reference evidence="8 9" key="1">
    <citation type="submission" date="2024-04" db="EMBL/GenBank/DDBJ databases">
        <title>Tritrichomonas musculus Genome.</title>
        <authorList>
            <person name="Alves-Ferreira E."/>
            <person name="Grigg M."/>
            <person name="Lorenzi H."/>
            <person name="Galac M."/>
        </authorList>
    </citation>
    <scope>NUCLEOTIDE SEQUENCE [LARGE SCALE GENOMIC DNA]</scope>
    <source>
        <strain evidence="8 9">EAF2021</strain>
    </source>
</reference>
<feature type="region of interest" description="Disordered" evidence="5">
    <location>
        <begin position="398"/>
        <end position="441"/>
    </location>
</feature>
<dbReference type="Gene3D" id="1.10.10.60">
    <property type="entry name" value="Homeodomain-like"/>
    <property type="match status" value="1"/>
</dbReference>
<dbReference type="InterPro" id="IPR001005">
    <property type="entry name" value="SANT/Myb"/>
</dbReference>
<evidence type="ECO:0000256" key="4">
    <source>
        <dbReference type="PROSITE-ProRule" id="PRU00228"/>
    </source>
</evidence>
<evidence type="ECO:0000256" key="5">
    <source>
        <dbReference type="SAM" id="MobiDB-lite"/>
    </source>
</evidence>
<protein>
    <recommendedName>
        <fullName evidence="10">Myb-like DNA-binding domain containing protein</fullName>
    </recommendedName>
</protein>
<feature type="domain" description="SANT" evidence="7">
    <location>
        <begin position="75"/>
        <end position="127"/>
    </location>
</feature>
<comment type="caution">
    <text evidence="8">The sequence shown here is derived from an EMBL/GenBank/DDBJ whole genome shotgun (WGS) entry which is preliminary data.</text>
</comment>
<keyword evidence="1" id="KW-0479">Metal-binding</keyword>
<evidence type="ECO:0000259" key="7">
    <source>
        <dbReference type="PROSITE" id="PS51293"/>
    </source>
</evidence>
<dbReference type="InterPro" id="IPR043145">
    <property type="entry name" value="Znf_ZZ_sf"/>
</dbReference>
<organism evidence="8 9">
    <name type="scientific">Tritrichomonas musculus</name>
    <dbReference type="NCBI Taxonomy" id="1915356"/>
    <lineage>
        <taxon>Eukaryota</taxon>
        <taxon>Metamonada</taxon>
        <taxon>Parabasalia</taxon>
        <taxon>Tritrichomonadida</taxon>
        <taxon>Tritrichomonadidae</taxon>
        <taxon>Tritrichomonas</taxon>
    </lineage>
</organism>
<dbReference type="SUPFAM" id="SSF57850">
    <property type="entry name" value="RING/U-box"/>
    <property type="match status" value="1"/>
</dbReference>
<evidence type="ECO:0000313" key="8">
    <source>
        <dbReference type="EMBL" id="KAK8837146.1"/>
    </source>
</evidence>
<feature type="domain" description="ZZ-type" evidence="6">
    <location>
        <begin position="17"/>
        <end position="73"/>
    </location>
</feature>
<keyword evidence="9" id="KW-1185">Reference proteome</keyword>